<reference evidence="2 3" key="1">
    <citation type="submission" date="2018-03" db="EMBL/GenBank/DDBJ databases">
        <title>Genomic Encyclopedia of Archaeal and Bacterial Type Strains, Phase II (KMG-II): from individual species to whole genera.</title>
        <authorList>
            <person name="Goeker M."/>
        </authorList>
    </citation>
    <scope>NUCLEOTIDE SEQUENCE [LARGE SCALE GENOMIC DNA]</scope>
    <source>
        <strain evidence="2 3">DSM 100065</strain>
    </source>
</reference>
<dbReference type="Proteomes" id="UP000237752">
    <property type="component" value="Unassembled WGS sequence"/>
</dbReference>
<dbReference type="InterPro" id="IPR029032">
    <property type="entry name" value="AhpD-like"/>
</dbReference>
<dbReference type="GO" id="GO:0051920">
    <property type="term" value="F:peroxiredoxin activity"/>
    <property type="evidence" value="ECO:0007669"/>
    <property type="project" value="InterPro"/>
</dbReference>
<dbReference type="SUPFAM" id="SSF69118">
    <property type="entry name" value="AhpD-like"/>
    <property type="match status" value="1"/>
</dbReference>
<feature type="domain" description="Carboxymuconolactone decarboxylase-like" evidence="1">
    <location>
        <begin position="50"/>
        <end position="101"/>
    </location>
</feature>
<evidence type="ECO:0000259" key="1">
    <source>
        <dbReference type="Pfam" id="PF02627"/>
    </source>
</evidence>
<keyword evidence="2" id="KW-0575">Peroxidase</keyword>
<dbReference type="Gene3D" id="1.20.1290.10">
    <property type="entry name" value="AhpD-like"/>
    <property type="match status" value="1"/>
</dbReference>
<dbReference type="InterPro" id="IPR004675">
    <property type="entry name" value="AhpD_core"/>
</dbReference>
<accession>A0A2T0ZZ99</accession>
<gene>
    <name evidence="2" type="ORF">CLV47_110146</name>
</gene>
<comment type="caution">
    <text evidence="2">The sequence shown here is derived from an EMBL/GenBank/DDBJ whole genome shotgun (WGS) entry which is preliminary data.</text>
</comment>
<organism evidence="2 3">
    <name type="scientific">Antricoccus suffuscus</name>
    <dbReference type="NCBI Taxonomy" id="1629062"/>
    <lineage>
        <taxon>Bacteria</taxon>
        <taxon>Bacillati</taxon>
        <taxon>Actinomycetota</taxon>
        <taxon>Actinomycetes</taxon>
        <taxon>Geodermatophilales</taxon>
        <taxon>Antricoccaceae</taxon>
        <taxon>Antricoccus</taxon>
    </lineage>
</organism>
<evidence type="ECO:0000313" key="2">
    <source>
        <dbReference type="EMBL" id="PRZ41418.1"/>
    </source>
</evidence>
<dbReference type="NCBIfam" id="TIGR01926">
    <property type="entry name" value="peroxid_rel"/>
    <property type="match status" value="1"/>
</dbReference>
<evidence type="ECO:0000313" key="3">
    <source>
        <dbReference type="Proteomes" id="UP000237752"/>
    </source>
</evidence>
<dbReference type="PANTHER" id="PTHR35446:SF2">
    <property type="entry name" value="CARBOXYMUCONOLACTONE DECARBOXYLASE-LIKE DOMAIN-CONTAINING PROTEIN"/>
    <property type="match status" value="1"/>
</dbReference>
<name>A0A2T0ZZ99_9ACTN</name>
<dbReference type="NCBIfam" id="TIGR00778">
    <property type="entry name" value="ahpD_dom"/>
    <property type="match status" value="1"/>
</dbReference>
<dbReference type="AlphaFoldDB" id="A0A2T0ZZ99"/>
<dbReference type="InterPro" id="IPR010195">
    <property type="entry name" value="Uncharacterised_peroxidase-rel"/>
</dbReference>
<dbReference type="Gene3D" id="1.20.5.810">
    <property type="entry name" value="AhpD-like"/>
    <property type="match status" value="1"/>
</dbReference>
<dbReference type="Pfam" id="PF02627">
    <property type="entry name" value="CMD"/>
    <property type="match status" value="1"/>
</dbReference>
<protein>
    <submittedName>
        <fullName evidence="2">Putative peroxidase-related enzyme</fullName>
    </submittedName>
</protein>
<sequence>MAEHMDPTISKRFPVIDTEDLPDDLRGKVEEIGEKSGFIPNVFRSVSRRPEEMRAFFAYHDSLMDRETPALSKAEREMIVVATSAANSCLYCVIAHGAIARIRTKNPRIADQLANDWRKAELDARQYAIIEVAMKLAVTPAEIVDEDLDKLRKHGLTDEDVYDVGSIVAFFAMSNRLAHWGGMMPNDEFYLMGRTPKAKK</sequence>
<keyword evidence="3" id="KW-1185">Reference proteome</keyword>
<proteinExistence type="predicted"/>
<keyword evidence="2" id="KW-0560">Oxidoreductase</keyword>
<dbReference type="PANTHER" id="PTHR35446">
    <property type="entry name" value="SI:CH211-175M2.5"/>
    <property type="match status" value="1"/>
</dbReference>
<dbReference type="EMBL" id="PVUE01000010">
    <property type="protein sequence ID" value="PRZ41418.1"/>
    <property type="molecule type" value="Genomic_DNA"/>
</dbReference>
<dbReference type="RefSeq" id="WP_238145439.1">
    <property type="nucleotide sequence ID" value="NZ_PVUE01000010.1"/>
</dbReference>
<dbReference type="InterPro" id="IPR003779">
    <property type="entry name" value="CMD-like"/>
</dbReference>